<comment type="caution">
    <text evidence="3">The sequence shown here is derived from an EMBL/GenBank/DDBJ whole genome shotgun (WGS) entry which is preliminary data.</text>
</comment>
<evidence type="ECO:0000256" key="1">
    <source>
        <dbReference type="SAM" id="MobiDB-lite"/>
    </source>
</evidence>
<feature type="compositionally biased region" description="Low complexity" evidence="1">
    <location>
        <begin position="143"/>
        <end position="152"/>
    </location>
</feature>
<dbReference type="Proteomes" id="UP001292094">
    <property type="component" value="Unassembled WGS sequence"/>
</dbReference>
<evidence type="ECO:0000259" key="2">
    <source>
        <dbReference type="Pfam" id="PF13843"/>
    </source>
</evidence>
<keyword evidence="4" id="KW-1185">Reference proteome</keyword>
<feature type="domain" description="PiggyBac transposable element-derived protein" evidence="2">
    <location>
        <begin position="209"/>
        <end position="295"/>
    </location>
</feature>
<gene>
    <name evidence="3" type="ORF">Pmani_008513</name>
</gene>
<name>A0AAE1UIV3_9EUCA</name>
<feature type="region of interest" description="Disordered" evidence="1">
    <location>
        <begin position="136"/>
        <end position="167"/>
    </location>
</feature>
<dbReference type="Pfam" id="PF13843">
    <property type="entry name" value="DDE_Tnp_1_7"/>
    <property type="match status" value="1"/>
</dbReference>
<sequence length="301" mass="34167">MRTPVASPLSSNQLHPSTSTSSTSTFSTTSITLSKHFTSIQGQLLPCEGRYVQVNSPVTPGHTNGKKRNRSTPIIPPSSITITESVPTPGPSTSYHTSIQPSHPHQQHNLTSSTMKIPPHLFLVDEDNVSESDIISKDEVWLDDSTQSSSSSDQEDQENENHETDVNLSEEFSFRWSEGSDFVPDQHDFQPNSSGTTRDWPCNDQARESDYFCAFMDKEVMSYIADKTNRYYSCMSQHREFVYPADSRTQSWQETSVRELFVFLALILVMPFYVKSNLEYYWLNNSLISTHLFAKIDLYCC</sequence>
<dbReference type="AlphaFoldDB" id="A0AAE1UIV3"/>
<accession>A0AAE1UIV3</accession>
<feature type="compositionally biased region" description="Polar residues" evidence="1">
    <location>
        <begin position="91"/>
        <end position="112"/>
    </location>
</feature>
<dbReference type="EMBL" id="JAWZYT010000651">
    <property type="protein sequence ID" value="KAK4320630.1"/>
    <property type="molecule type" value="Genomic_DNA"/>
</dbReference>
<dbReference type="PANTHER" id="PTHR46599">
    <property type="entry name" value="PIGGYBAC TRANSPOSABLE ELEMENT-DERIVED PROTEIN 4"/>
    <property type="match status" value="1"/>
</dbReference>
<proteinExistence type="predicted"/>
<feature type="region of interest" description="Disordered" evidence="1">
    <location>
        <begin position="55"/>
        <end position="112"/>
    </location>
</feature>
<evidence type="ECO:0000313" key="3">
    <source>
        <dbReference type="EMBL" id="KAK4320630.1"/>
    </source>
</evidence>
<feature type="region of interest" description="Disordered" evidence="1">
    <location>
        <begin position="1"/>
        <end position="26"/>
    </location>
</feature>
<evidence type="ECO:0000313" key="4">
    <source>
        <dbReference type="Proteomes" id="UP001292094"/>
    </source>
</evidence>
<feature type="region of interest" description="Disordered" evidence="1">
    <location>
        <begin position="182"/>
        <end position="201"/>
    </location>
</feature>
<organism evidence="3 4">
    <name type="scientific">Petrolisthes manimaculis</name>
    <dbReference type="NCBI Taxonomy" id="1843537"/>
    <lineage>
        <taxon>Eukaryota</taxon>
        <taxon>Metazoa</taxon>
        <taxon>Ecdysozoa</taxon>
        <taxon>Arthropoda</taxon>
        <taxon>Crustacea</taxon>
        <taxon>Multicrustacea</taxon>
        <taxon>Malacostraca</taxon>
        <taxon>Eumalacostraca</taxon>
        <taxon>Eucarida</taxon>
        <taxon>Decapoda</taxon>
        <taxon>Pleocyemata</taxon>
        <taxon>Anomura</taxon>
        <taxon>Galatheoidea</taxon>
        <taxon>Porcellanidae</taxon>
        <taxon>Petrolisthes</taxon>
    </lineage>
</organism>
<reference evidence="3" key="1">
    <citation type="submission" date="2023-11" db="EMBL/GenBank/DDBJ databases">
        <title>Genome assemblies of two species of porcelain crab, Petrolisthes cinctipes and Petrolisthes manimaculis (Anomura: Porcellanidae).</title>
        <authorList>
            <person name="Angst P."/>
        </authorList>
    </citation>
    <scope>NUCLEOTIDE SEQUENCE</scope>
    <source>
        <strain evidence="3">PB745_02</strain>
        <tissue evidence="3">Gill</tissue>
    </source>
</reference>
<feature type="compositionally biased region" description="Low complexity" evidence="1">
    <location>
        <begin position="71"/>
        <end position="87"/>
    </location>
</feature>
<dbReference type="InterPro" id="IPR029526">
    <property type="entry name" value="PGBD"/>
</dbReference>
<protein>
    <recommendedName>
        <fullName evidence="2">PiggyBac transposable element-derived protein domain-containing protein</fullName>
    </recommendedName>
</protein>
<feature type="compositionally biased region" description="Low complexity" evidence="1">
    <location>
        <begin position="17"/>
        <end position="26"/>
    </location>
</feature>
<dbReference type="PANTHER" id="PTHR46599:SF3">
    <property type="entry name" value="PIGGYBAC TRANSPOSABLE ELEMENT-DERIVED PROTEIN 4"/>
    <property type="match status" value="1"/>
</dbReference>